<accession>A0A9X3EYX2</accession>
<gene>
    <name evidence="1" type="ORF">OV079_23795</name>
</gene>
<proteinExistence type="predicted"/>
<evidence type="ECO:0000313" key="1">
    <source>
        <dbReference type="EMBL" id="MCY1008526.1"/>
    </source>
</evidence>
<name>A0A9X3EYX2_9BACT</name>
<organism evidence="1 2">
    <name type="scientific">Nannocystis pusilla</name>
    <dbReference type="NCBI Taxonomy" id="889268"/>
    <lineage>
        <taxon>Bacteria</taxon>
        <taxon>Pseudomonadati</taxon>
        <taxon>Myxococcota</taxon>
        <taxon>Polyangia</taxon>
        <taxon>Nannocystales</taxon>
        <taxon>Nannocystaceae</taxon>
        <taxon>Nannocystis</taxon>
    </lineage>
</organism>
<dbReference type="RefSeq" id="WP_267771144.1">
    <property type="nucleotide sequence ID" value="NZ_JAPNKE010000002.1"/>
</dbReference>
<protein>
    <submittedName>
        <fullName evidence="1">Uncharacterized protein</fullName>
    </submittedName>
</protein>
<reference evidence="1" key="1">
    <citation type="submission" date="2022-11" db="EMBL/GenBank/DDBJ databases">
        <title>Minimal conservation of predation-associated metabolite biosynthetic gene clusters underscores biosynthetic potential of Myxococcota including descriptions for ten novel species: Archangium lansinium sp. nov., Myxococcus landrumus sp. nov., Nannocystis bai.</title>
        <authorList>
            <person name="Ahearne A."/>
            <person name="Stevens C."/>
            <person name="Phillips K."/>
        </authorList>
    </citation>
    <scope>NUCLEOTIDE SEQUENCE</scope>
    <source>
        <strain evidence="1">Na p29</strain>
    </source>
</reference>
<evidence type="ECO:0000313" key="2">
    <source>
        <dbReference type="Proteomes" id="UP001150924"/>
    </source>
</evidence>
<dbReference type="AlphaFoldDB" id="A0A9X3EYX2"/>
<sequence length="70" mass="8129">MSNLLDAAFKADIYTGNRTLFNDVLNNREYAPQSSILVEEVTSKNLQETYDWLIDNFGLRSGSTRRRSRR</sequence>
<keyword evidence="2" id="KW-1185">Reference proteome</keyword>
<dbReference type="EMBL" id="JAPNKE010000002">
    <property type="protein sequence ID" value="MCY1008526.1"/>
    <property type="molecule type" value="Genomic_DNA"/>
</dbReference>
<dbReference type="Proteomes" id="UP001150924">
    <property type="component" value="Unassembled WGS sequence"/>
</dbReference>
<comment type="caution">
    <text evidence="1">The sequence shown here is derived from an EMBL/GenBank/DDBJ whole genome shotgun (WGS) entry which is preliminary data.</text>
</comment>